<dbReference type="HOGENOM" id="CLU_090396_0_0_1"/>
<keyword evidence="3" id="KW-1185">Reference proteome</keyword>
<dbReference type="eggNOG" id="ENOG502S0P1">
    <property type="taxonomic scope" value="Eukaryota"/>
</dbReference>
<dbReference type="OrthoDB" id="3981028at2759"/>
<dbReference type="STRING" id="578458.D8QIJ8"/>
<evidence type="ECO:0000313" key="3">
    <source>
        <dbReference type="Proteomes" id="UP000007431"/>
    </source>
</evidence>
<sequence>MTLVSPASKAAPSNSSTSHSSNTLAPSAPNTTTDPGSSTEASLRGLYSRAARAFLQRDIPLAHSLLDAAFAILGPPVSVAPLPALQAQRKKWDILRITLETTVHAASSPTLPDALREFAALPAPAAVDAMYKRSLVLFTPSAAGAGPDAAFLPSQILATLAYSSLKLGCADAGRAMIEEWLARRRVDEEGGRRVDDGYAQIIEVYVLQVLPALGEWEYATEFLAYEQELSEAARQVRSIAILSTYPALIPTPP</sequence>
<reference evidence="2 3" key="1">
    <citation type="journal article" date="2010" name="Nat. Biotechnol.">
        <title>Genome sequence of the model mushroom Schizophyllum commune.</title>
        <authorList>
            <person name="Ohm R.A."/>
            <person name="de Jong J.F."/>
            <person name="Lugones L.G."/>
            <person name="Aerts A."/>
            <person name="Kothe E."/>
            <person name="Stajich J.E."/>
            <person name="de Vries R.P."/>
            <person name="Record E."/>
            <person name="Levasseur A."/>
            <person name="Baker S.E."/>
            <person name="Bartholomew K.A."/>
            <person name="Coutinho P.M."/>
            <person name="Erdmann S."/>
            <person name="Fowler T.J."/>
            <person name="Gathman A.C."/>
            <person name="Lombard V."/>
            <person name="Henrissat B."/>
            <person name="Knabe N."/>
            <person name="Kuees U."/>
            <person name="Lilly W.W."/>
            <person name="Lindquist E."/>
            <person name="Lucas S."/>
            <person name="Magnuson J.K."/>
            <person name="Piumi F."/>
            <person name="Raudaskoski M."/>
            <person name="Salamov A."/>
            <person name="Schmutz J."/>
            <person name="Schwarze F.W.M.R."/>
            <person name="vanKuyk P.A."/>
            <person name="Horton J.S."/>
            <person name="Grigoriev I.V."/>
            <person name="Woesten H.A.B."/>
        </authorList>
    </citation>
    <scope>NUCLEOTIDE SEQUENCE [LARGE SCALE GENOMIC DNA]</scope>
    <source>
        <strain evidence="3">H4-8 / FGSC 9210</strain>
    </source>
</reference>
<proteinExistence type="predicted"/>
<feature type="region of interest" description="Disordered" evidence="1">
    <location>
        <begin position="1"/>
        <end position="41"/>
    </location>
</feature>
<dbReference type="EMBL" id="GL377313">
    <property type="protein sequence ID" value="EFI92241.1"/>
    <property type="molecule type" value="Genomic_DNA"/>
</dbReference>
<feature type="compositionally biased region" description="Polar residues" evidence="1">
    <location>
        <begin position="28"/>
        <end position="41"/>
    </location>
</feature>
<protein>
    <submittedName>
        <fullName evidence="2">Uncharacterized protein</fullName>
    </submittedName>
</protein>
<dbReference type="OMA" id="YSETHII"/>
<evidence type="ECO:0000313" key="2">
    <source>
        <dbReference type="EMBL" id="EFI92241.1"/>
    </source>
</evidence>
<feature type="compositionally biased region" description="Low complexity" evidence="1">
    <location>
        <begin position="1"/>
        <end position="27"/>
    </location>
</feature>
<dbReference type="GeneID" id="9593634"/>
<dbReference type="AlphaFoldDB" id="D8QIJ8"/>
<dbReference type="VEuPathDB" id="FungiDB:SCHCODRAFT_02643077"/>
<accession>D8QIJ8</accession>
<organism evidence="3">
    <name type="scientific">Schizophyllum commune (strain H4-8 / FGSC 9210)</name>
    <name type="common">Split gill fungus</name>
    <dbReference type="NCBI Taxonomy" id="578458"/>
    <lineage>
        <taxon>Eukaryota</taxon>
        <taxon>Fungi</taxon>
        <taxon>Dikarya</taxon>
        <taxon>Basidiomycota</taxon>
        <taxon>Agaricomycotina</taxon>
        <taxon>Agaricomycetes</taxon>
        <taxon>Agaricomycetidae</taxon>
        <taxon>Agaricales</taxon>
        <taxon>Schizophyllaceae</taxon>
        <taxon>Schizophyllum</taxon>
    </lineage>
</organism>
<dbReference type="Proteomes" id="UP000007431">
    <property type="component" value="Unassembled WGS sequence"/>
</dbReference>
<evidence type="ECO:0000256" key="1">
    <source>
        <dbReference type="SAM" id="MobiDB-lite"/>
    </source>
</evidence>
<name>D8QIJ8_SCHCM</name>
<dbReference type="KEGG" id="scm:SCHCO_02643077"/>
<dbReference type="InParanoid" id="D8QIJ8"/>
<gene>
    <name evidence="2" type="ORF">SCHCODRAFT_61436</name>
</gene>